<dbReference type="EMBL" id="PZZP01000001">
    <property type="protein sequence ID" value="PTM57974.1"/>
    <property type="molecule type" value="Genomic_DNA"/>
</dbReference>
<gene>
    <name evidence="1" type="ORF">C8J48_0545</name>
</gene>
<dbReference type="Proteomes" id="UP000241639">
    <property type="component" value="Unassembled WGS sequence"/>
</dbReference>
<dbReference type="InterPro" id="IPR014721">
    <property type="entry name" value="Ribsml_uS5_D2-typ_fold_subgr"/>
</dbReference>
<comment type="caution">
    <text evidence="1">The sequence shown here is derived from an EMBL/GenBank/DDBJ whole genome shotgun (WGS) entry which is preliminary data.</text>
</comment>
<protein>
    <submittedName>
        <fullName evidence="1">Uncharacterized protein</fullName>
    </submittedName>
</protein>
<evidence type="ECO:0000313" key="2">
    <source>
        <dbReference type="Proteomes" id="UP000241639"/>
    </source>
</evidence>
<dbReference type="OrthoDB" id="3628307at2"/>
<dbReference type="RefSeq" id="WP_107724835.1">
    <property type="nucleotide sequence ID" value="NZ_PZZP01000001.1"/>
</dbReference>
<name>A0A2T4Z7W7_9BACL</name>
<dbReference type="Gene3D" id="3.30.230.10">
    <property type="match status" value="1"/>
</dbReference>
<accession>A0A2T4Z7W7</accession>
<reference evidence="1 2" key="1">
    <citation type="submission" date="2018-04" db="EMBL/GenBank/DDBJ databases">
        <title>Genomic Encyclopedia of Archaeal and Bacterial Type Strains, Phase II (KMG-II): from individual species to whole genera.</title>
        <authorList>
            <person name="Goeker M."/>
        </authorList>
    </citation>
    <scope>NUCLEOTIDE SEQUENCE [LARGE SCALE GENOMIC DNA]</scope>
    <source>
        <strain evidence="1 2">DSM 45169</strain>
    </source>
</reference>
<evidence type="ECO:0000313" key="1">
    <source>
        <dbReference type="EMBL" id="PTM57974.1"/>
    </source>
</evidence>
<keyword evidence="2" id="KW-1185">Reference proteome</keyword>
<proteinExistence type="predicted"/>
<sequence length="136" mass="14488">MEDTPATGEYRLARFHNKVGVFAQVRVEMEATDADDDPRVIWAVDPSDSSSAQPELDPKETEEAMIGVKNTLGSLAAMGIEVSGVVIRVIHVGISLVDTVPTAVRAAAGAATADAFGVADCFHIVFDDGWKCRLKT</sequence>
<dbReference type="AlphaFoldDB" id="A0A2T4Z7W7"/>
<organism evidence="1 2">
    <name type="scientific">Desmospora activa DSM 45169</name>
    <dbReference type="NCBI Taxonomy" id="1121389"/>
    <lineage>
        <taxon>Bacteria</taxon>
        <taxon>Bacillati</taxon>
        <taxon>Bacillota</taxon>
        <taxon>Bacilli</taxon>
        <taxon>Bacillales</taxon>
        <taxon>Thermoactinomycetaceae</taxon>
        <taxon>Desmospora</taxon>
    </lineage>
</organism>